<comment type="caution">
    <text evidence="2">The sequence shown here is derived from an EMBL/GenBank/DDBJ whole genome shotgun (WGS) entry which is preliminary data.</text>
</comment>
<feature type="transmembrane region" description="Helical" evidence="1">
    <location>
        <begin position="53"/>
        <end position="80"/>
    </location>
</feature>
<sequence length="224" mass="25183">MREYIYELFESTGELTVETIVLRMAAASILACFIYLSYRISHDGSIYSRKFNVSLVALTMITTTVMIVIGNNIALSLGMVGALSIVRFRTAIKDARDTMYIFWTIVVGICCGSGDYLVAGIGSAFVFGLLLLFGRVKNDNRMLLILRGSRVNESRIEALVFQVFEKRATLRVKNTTENSVEFIYEMSRRVLEKAGREKSVTDRFYELGGIEYLNIVAQNDDVSS</sequence>
<keyword evidence="1" id="KW-0812">Transmembrane</keyword>
<dbReference type="Proteomes" id="UP000823882">
    <property type="component" value="Unassembled WGS sequence"/>
</dbReference>
<protein>
    <submittedName>
        <fullName evidence="2">DUF4956 domain-containing protein</fullName>
    </submittedName>
</protein>
<gene>
    <name evidence="2" type="ORF">H9701_05935</name>
</gene>
<dbReference type="InterPro" id="IPR032531">
    <property type="entry name" value="DUF4956"/>
</dbReference>
<dbReference type="Pfam" id="PF16316">
    <property type="entry name" value="DUF4956"/>
    <property type="match status" value="1"/>
</dbReference>
<feature type="transmembrane region" description="Helical" evidence="1">
    <location>
        <begin position="20"/>
        <end position="41"/>
    </location>
</feature>
<proteinExistence type="predicted"/>
<keyword evidence="1" id="KW-0472">Membrane</keyword>
<keyword evidence="1" id="KW-1133">Transmembrane helix</keyword>
<organism evidence="2 3">
    <name type="scientific">Candidatus Intestinimonas pullistercoris</name>
    <dbReference type="NCBI Taxonomy" id="2838623"/>
    <lineage>
        <taxon>Bacteria</taxon>
        <taxon>Bacillati</taxon>
        <taxon>Bacillota</taxon>
        <taxon>Clostridia</taxon>
        <taxon>Eubacteriales</taxon>
        <taxon>Intestinimonas</taxon>
    </lineage>
</organism>
<evidence type="ECO:0000256" key="1">
    <source>
        <dbReference type="SAM" id="Phobius"/>
    </source>
</evidence>
<feature type="transmembrane region" description="Helical" evidence="1">
    <location>
        <begin position="100"/>
        <end position="133"/>
    </location>
</feature>
<accession>A0A9D2NYK9</accession>
<evidence type="ECO:0000313" key="2">
    <source>
        <dbReference type="EMBL" id="HJC41076.1"/>
    </source>
</evidence>
<name>A0A9D2NYK9_9FIRM</name>
<reference evidence="2" key="2">
    <citation type="submission" date="2021-04" db="EMBL/GenBank/DDBJ databases">
        <authorList>
            <person name="Gilroy R."/>
        </authorList>
    </citation>
    <scope>NUCLEOTIDE SEQUENCE</scope>
    <source>
        <strain evidence="2">CHK186-1790</strain>
    </source>
</reference>
<dbReference type="EMBL" id="DWWJ01000104">
    <property type="protein sequence ID" value="HJC41076.1"/>
    <property type="molecule type" value="Genomic_DNA"/>
</dbReference>
<dbReference type="AlphaFoldDB" id="A0A9D2NYK9"/>
<evidence type="ECO:0000313" key="3">
    <source>
        <dbReference type="Proteomes" id="UP000823882"/>
    </source>
</evidence>
<reference evidence="2" key="1">
    <citation type="journal article" date="2021" name="PeerJ">
        <title>Extensive microbial diversity within the chicken gut microbiome revealed by metagenomics and culture.</title>
        <authorList>
            <person name="Gilroy R."/>
            <person name="Ravi A."/>
            <person name="Getino M."/>
            <person name="Pursley I."/>
            <person name="Horton D.L."/>
            <person name="Alikhan N.F."/>
            <person name="Baker D."/>
            <person name="Gharbi K."/>
            <person name="Hall N."/>
            <person name="Watson M."/>
            <person name="Adriaenssens E.M."/>
            <person name="Foster-Nyarko E."/>
            <person name="Jarju S."/>
            <person name="Secka A."/>
            <person name="Antonio M."/>
            <person name="Oren A."/>
            <person name="Chaudhuri R.R."/>
            <person name="La Ragione R."/>
            <person name="Hildebrand F."/>
            <person name="Pallen M.J."/>
        </authorList>
    </citation>
    <scope>NUCLEOTIDE SEQUENCE</scope>
    <source>
        <strain evidence="2">CHK186-1790</strain>
    </source>
</reference>